<accession>A0A8S0XWD9</accession>
<name>A0A8S0XWD9_SPIIN</name>
<dbReference type="AlphaFoldDB" id="A0A8S0XWD9"/>
<geneLocation type="chloroplast" evidence="1"/>
<sequence>MVLFSIFLTCSYATKVEKIEKVSHSQPLMEDSSKS</sequence>
<protein>
    <submittedName>
        <fullName evidence="1">Uncharacterized protein</fullName>
    </submittedName>
</protein>
<reference evidence="1" key="1">
    <citation type="submission" date="2020-02" db="EMBL/GenBank/DDBJ databases">
        <authorList>
            <person name="Scholz U."/>
            <person name="Mascher M."/>
            <person name="Fiebig A."/>
        </authorList>
    </citation>
    <scope>NUCLEOTIDE SEQUENCE</scope>
</reference>
<evidence type="ECO:0000313" key="1">
    <source>
        <dbReference type="EMBL" id="CAA9893454.1"/>
    </source>
</evidence>
<keyword evidence="1" id="KW-0934">Plastid</keyword>
<proteinExistence type="predicted"/>
<keyword evidence="1" id="KW-0150">Chloroplast</keyword>
<gene>
    <name evidence="1" type="ORF">SI8410PT_00079</name>
</gene>
<dbReference type="EMBL" id="LR761918">
    <property type="protein sequence ID" value="CAA9893454.1"/>
    <property type="molecule type" value="Genomic_DNA"/>
</dbReference>
<organism evidence="1">
    <name type="scientific">Spirodela intermedia</name>
    <name type="common">Intermediate duckweed</name>
    <dbReference type="NCBI Taxonomy" id="51605"/>
    <lineage>
        <taxon>Eukaryota</taxon>
        <taxon>Viridiplantae</taxon>
        <taxon>Streptophyta</taxon>
        <taxon>Embryophyta</taxon>
        <taxon>Tracheophyta</taxon>
        <taxon>Spermatophyta</taxon>
        <taxon>Magnoliopsida</taxon>
        <taxon>Liliopsida</taxon>
        <taxon>Araceae</taxon>
        <taxon>Lemnoideae</taxon>
        <taxon>Spirodela</taxon>
    </lineage>
</organism>